<dbReference type="RefSeq" id="WP_213555924.1">
    <property type="nucleotide sequence ID" value="NZ_JBHZDI010000091.1"/>
</dbReference>
<dbReference type="PANTHER" id="PTHR44591">
    <property type="entry name" value="STRESS RESPONSE REGULATOR PROTEIN 1"/>
    <property type="match status" value="1"/>
</dbReference>
<dbReference type="Proteomes" id="UP000683310">
    <property type="component" value="Chromosome"/>
</dbReference>
<dbReference type="InterPro" id="IPR050595">
    <property type="entry name" value="Bact_response_regulator"/>
</dbReference>
<dbReference type="SMART" id="SM00448">
    <property type="entry name" value="REC"/>
    <property type="match status" value="1"/>
</dbReference>
<dbReference type="InterPro" id="IPR011006">
    <property type="entry name" value="CheY-like_superfamily"/>
</dbReference>
<feature type="domain" description="Response regulatory" evidence="3">
    <location>
        <begin position="1"/>
        <end position="113"/>
    </location>
</feature>
<proteinExistence type="predicted"/>
<keyword evidence="5" id="KW-1185">Reference proteome</keyword>
<dbReference type="PROSITE" id="PS50110">
    <property type="entry name" value="RESPONSE_REGULATORY"/>
    <property type="match status" value="1"/>
</dbReference>
<accession>A0ABX8CIU3</accession>
<dbReference type="EMBL" id="CP074371">
    <property type="protein sequence ID" value="QVI19894.1"/>
    <property type="molecule type" value="Genomic_DNA"/>
</dbReference>
<reference evidence="4 5" key="1">
    <citation type="submission" date="2021-04" db="EMBL/GenBank/DDBJ databases">
        <title>Nocardia tengchongensis.</title>
        <authorList>
            <person name="Zhuang k."/>
            <person name="Ran Y."/>
            <person name="Li W."/>
        </authorList>
    </citation>
    <scope>NUCLEOTIDE SEQUENCE [LARGE SCALE GENOMIC DNA]</scope>
    <source>
        <strain evidence="4 5">CFH S0057</strain>
    </source>
</reference>
<evidence type="ECO:0000313" key="5">
    <source>
        <dbReference type="Proteomes" id="UP000683310"/>
    </source>
</evidence>
<evidence type="ECO:0000256" key="1">
    <source>
        <dbReference type="ARBA" id="ARBA00022553"/>
    </source>
</evidence>
<gene>
    <name evidence="4" type="ORF">KHQ06_26820</name>
</gene>
<feature type="modified residue" description="4-aspartylphosphate" evidence="2">
    <location>
        <position position="49"/>
    </location>
</feature>
<evidence type="ECO:0000256" key="2">
    <source>
        <dbReference type="PROSITE-ProRule" id="PRU00169"/>
    </source>
</evidence>
<evidence type="ECO:0000313" key="4">
    <source>
        <dbReference type="EMBL" id="QVI19894.1"/>
    </source>
</evidence>
<protein>
    <submittedName>
        <fullName evidence="4">Response regulator</fullName>
    </submittedName>
</protein>
<dbReference type="SUPFAM" id="SSF52172">
    <property type="entry name" value="CheY-like"/>
    <property type="match status" value="1"/>
</dbReference>
<keyword evidence="1 2" id="KW-0597">Phosphoprotein</keyword>
<dbReference type="Pfam" id="PF00072">
    <property type="entry name" value="Response_reg"/>
    <property type="match status" value="1"/>
</dbReference>
<dbReference type="InterPro" id="IPR001789">
    <property type="entry name" value="Sig_transdc_resp-reg_receiver"/>
</dbReference>
<sequence length="115" mass="12299">MLIVEQHPATAEMEQLVLTAAGYDALHVSTATQALTTVGSWKPDLVLMDLILPDLSGPEFCLRLRATSSVPILIVSTETDPDLVGLAIDAGASGYLPKPFRTVELLDRIHTGLGF</sequence>
<dbReference type="Gene3D" id="3.40.50.2300">
    <property type="match status" value="1"/>
</dbReference>
<organism evidence="4 5">
    <name type="scientific">Nocardia tengchongensis</name>
    <dbReference type="NCBI Taxonomy" id="2055889"/>
    <lineage>
        <taxon>Bacteria</taxon>
        <taxon>Bacillati</taxon>
        <taxon>Actinomycetota</taxon>
        <taxon>Actinomycetes</taxon>
        <taxon>Mycobacteriales</taxon>
        <taxon>Nocardiaceae</taxon>
        <taxon>Nocardia</taxon>
    </lineage>
</organism>
<name>A0ABX8CIU3_9NOCA</name>
<dbReference type="PANTHER" id="PTHR44591:SF3">
    <property type="entry name" value="RESPONSE REGULATORY DOMAIN-CONTAINING PROTEIN"/>
    <property type="match status" value="1"/>
</dbReference>
<evidence type="ECO:0000259" key="3">
    <source>
        <dbReference type="PROSITE" id="PS50110"/>
    </source>
</evidence>